<protein>
    <submittedName>
        <fullName evidence="1">Uncharacterized protein</fullName>
    </submittedName>
</protein>
<organism evidence="1 2">
    <name type="scientific">Solanum bulbocastanum</name>
    <name type="common">Wild potato</name>
    <dbReference type="NCBI Taxonomy" id="147425"/>
    <lineage>
        <taxon>Eukaryota</taxon>
        <taxon>Viridiplantae</taxon>
        <taxon>Streptophyta</taxon>
        <taxon>Embryophyta</taxon>
        <taxon>Tracheophyta</taxon>
        <taxon>Spermatophyta</taxon>
        <taxon>Magnoliopsida</taxon>
        <taxon>eudicotyledons</taxon>
        <taxon>Gunneridae</taxon>
        <taxon>Pentapetalae</taxon>
        <taxon>asterids</taxon>
        <taxon>lamiids</taxon>
        <taxon>Solanales</taxon>
        <taxon>Solanaceae</taxon>
        <taxon>Solanoideae</taxon>
        <taxon>Solaneae</taxon>
        <taxon>Solanum</taxon>
    </lineage>
</organism>
<evidence type="ECO:0000313" key="1">
    <source>
        <dbReference type="EMBL" id="KAK6803110.1"/>
    </source>
</evidence>
<reference evidence="1 2" key="1">
    <citation type="submission" date="2024-02" db="EMBL/GenBank/DDBJ databases">
        <title>de novo genome assembly of Solanum bulbocastanum strain 11H21.</title>
        <authorList>
            <person name="Hosaka A.J."/>
        </authorList>
    </citation>
    <scope>NUCLEOTIDE SEQUENCE [LARGE SCALE GENOMIC DNA]</scope>
    <source>
        <tissue evidence="1">Young leaves</tissue>
    </source>
</reference>
<gene>
    <name evidence="1" type="ORF">RDI58_000894</name>
</gene>
<evidence type="ECO:0000313" key="2">
    <source>
        <dbReference type="Proteomes" id="UP001371456"/>
    </source>
</evidence>
<sequence length="92" mass="10807">MKNMYESKLNINVSPKYNKQIKINVLSPNVSLKNWKMNSILVAADCKSTCYSIPFHFHVNIFFIVSLCINKMHEFKMKTQHTDQNFLSDYSI</sequence>
<name>A0AAN8UBJ0_SOLBU</name>
<dbReference type="EMBL" id="JBANQN010000001">
    <property type="protein sequence ID" value="KAK6803110.1"/>
    <property type="molecule type" value="Genomic_DNA"/>
</dbReference>
<dbReference type="AlphaFoldDB" id="A0AAN8UBJ0"/>
<dbReference type="Proteomes" id="UP001371456">
    <property type="component" value="Unassembled WGS sequence"/>
</dbReference>
<accession>A0AAN8UBJ0</accession>
<proteinExistence type="predicted"/>
<comment type="caution">
    <text evidence="1">The sequence shown here is derived from an EMBL/GenBank/DDBJ whole genome shotgun (WGS) entry which is preliminary data.</text>
</comment>
<keyword evidence="2" id="KW-1185">Reference proteome</keyword>